<organism evidence="2 3">
    <name type="scientific">Metallosphaera tengchongensis</name>
    <dbReference type="NCBI Taxonomy" id="1532350"/>
    <lineage>
        <taxon>Archaea</taxon>
        <taxon>Thermoproteota</taxon>
        <taxon>Thermoprotei</taxon>
        <taxon>Sulfolobales</taxon>
        <taxon>Sulfolobaceae</taxon>
        <taxon>Metallosphaera</taxon>
    </lineage>
</organism>
<dbReference type="OrthoDB" id="34008at2157"/>
<evidence type="ECO:0000313" key="3">
    <source>
        <dbReference type="Proteomes" id="UP000509301"/>
    </source>
</evidence>
<dbReference type="RefSeq" id="WP_174631798.1">
    <property type="nucleotide sequence ID" value="NZ_CP049074.1"/>
</dbReference>
<protein>
    <recommendedName>
        <fullName evidence="4">PepK</fullName>
    </recommendedName>
</protein>
<accession>A0A6N0NUZ1</accession>
<feature type="coiled-coil region" evidence="1">
    <location>
        <begin position="95"/>
        <end position="122"/>
    </location>
</feature>
<evidence type="ECO:0000256" key="1">
    <source>
        <dbReference type="SAM" id="Coils"/>
    </source>
</evidence>
<name>A0A6N0NUZ1_9CREN</name>
<evidence type="ECO:0008006" key="4">
    <source>
        <dbReference type="Google" id="ProtNLM"/>
    </source>
</evidence>
<dbReference type="GeneID" id="55642216"/>
<gene>
    <name evidence="2" type="ORF">GWK48_09690</name>
</gene>
<evidence type="ECO:0000313" key="2">
    <source>
        <dbReference type="EMBL" id="QKR00616.1"/>
    </source>
</evidence>
<dbReference type="EMBL" id="CP049074">
    <property type="protein sequence ID" value="QKR00616.1"/>
    <property type="molecule type" value="Genomic_DNA"/>
</dbReference>
<proteinExistence type="predicted"/>
<keyword evidence="3" id="KW-1185">Reference proteome</keyword>
<sequence length="193" mass="21886">MKVQNRSSWGTRSFGIISPALFKSTEGNTNYMLRTGNILGAFRSSLPTLFSSVVGSVQGHLKLSSMPNFSSDFAQASRARSGRTTKVPSSPEDKIDLVLKQITELREEVKKMQDLLSRGKRVNHLQFEQVYERVRDNLGYAHLQAIRVELGVSKEEFYSNLRDYIEENYDLIAGGDEGYVRRGSIYGIIKRKR</sequence>
<reference evidence="2 3" key="1">
    <citation type="submission" date="2020-02" db="EMBL/GenBank/DDBJ databases">
        <title>Comparative genome analysis reveals the metabolism and evolution of the thermophilic archaeal genus Metallosphaera.</title>
        <authorList>
            <person name="Jiang C."/>
        </authorList>
    </citation>
    <scope>NUCLEOTIDE SEQUENCE [LARGE SCALE GENOMIC DNA]</scope>
    <source>
        <strain evidence="2 3">Ric-A</strain>
    </source>
</reference>
<dbReference type="AlphaFoldDB" id="A0A6N0NUZ1"/>
<dbReference type="KEGG" id="mten:GWK48_09690"/>
<keyword evidence="1" id="KW-0175">Coiled coil</keyword>
<dbReference type="Proteomes" id="UP000509301">
    <property type="component" value="Chromosome"/>
</dbReference>